<protein>
    <submittedName>
        <fullName evidence="2">Uncharacterized protein</fullName>
    </submittedName>
</protein>
<comment type="caution">
    <text evidence="2">The sequence shown here is derived from an EMBL/GenBank/DDBJ whole genome shotgun (WGS) entry which is preliminary data.</text>
</comment>
<name>A0A5J4V9H2_9EUKA</name>
<dbReference type="Proteomes" id="UP000324800">
    <property type="component" value="Unassembled WGS sequence"/>
</dbReference>
<proteinExistence type="predicted"/>
<gene>
    <name evidence="2" type="ORF">EZS28_025326</name>
</gene>
<dbReference type="EMBL" id="SNRW01008679">
    <property type="protein sequence ID" value="KAA6379146.1"/>
    <property type="molecule type" value="Genomic_DNA"/>
</dbReference>
<feature type="transmembrane region" description="Helical" evidence="1">
    <location>
        <begin position="108"/>
        <end position="127"/>
    </location>
</feature>
<evidence type="ECO:0000256" key="1">
    <source>
        <dbReference type="SAM" id="Phobius"/>
    </source>
</evidence>
<evidence type="ECO:0000313" key="3">
    <source>
        <dbReference type="Proteomes" id="UP000324800"/>
    </source>
</evidence>
<keyword evidence="1" id="KW-0472">Membrane</keyword>
<dbReference type="AlphaFoldDB" id="A0A5J4V9H2"/>
<accession>A0A5J4V9H2</accession>
<keyword evidence="1" id="KW-1133">Transmembrane helix</keyword>
<keyword evidence="1" id="KW-0812">Transmembrane</keyword>
<feature type="non-terminal residue" evidence="2">
    <location>
        <position position="1"/>
    </location>
</feature>
<organism evidence="2 3">
    <name type="scientific">Streblomastix strix</name>
    <dbReference type="NCBI Taxonomy" id="222440"/>
    <lineage>
        <taxon>Eukaryota</taxon>
        <taxon>Metamonada</taxon>
        <taxon>Preaxostyla</taxon>
        <taxon>Oxymonadida</taxon>
        <taxon>Streblomastigidae</taxon>
        <taxon>Streblomastix</taxon>
    </lineage>
</organism>
<reference evidence="2 3" key="1">
    <citation type="submission" date="2019-03" db="EMBL/GenBank/DDBJ databases">
        <title>Single cell metagenomics reveals metabolic interactions within the superorganism composed of flagellate Streblomastix strix and complex community of Bacteroidetes bacteria on its surface.</title>
        <authorList>
            <person name="Treitli S.C."/>
            <person name="Kolisko M."/>
            <person name="Husnik F."/>
            <person name="Keeling P."/>
            <person name="Hampl V."/>
        </authorList>
    </citation>
    <scope>NUCLEOTIDE SEQUENCE [LARGE SCALE GENOMIC DNA]</scope>
    <source>
        <strain evidence="2">ST1C</strain>
    </source>
</reference>
<sequence>DEVTLYIEERIPFIHADGGTNSKITGDVFYYDCRYPTSETSSSICECPEELNILSSDPRKDTICPIDCNKKAIDTPEDVCPCPDKKDKASVKADPRTGDKGICSSGSVHMTLGMITAALIIPVFALFM</sequence>
<evidence type="ECO:0000313" key="2">
    <source>
        <dbReference type="EMBL" id="KAA6379146.1"/>
    </source>
</evidence>